<evidence type="ECO:0000313" key="3">
    <source>
        <dbReference type="EMBL" id="WZU67810.1"/>
    </source>
</evidence>
<dbReference type="KEGG" id="yrh:AABB31_02275"/>
<accession>A0AAN0MAR4</accession>
<reference evidence="3" key="1">
    <citation type="submission" date="2024-08" db="EMBL/GenBank/DDBJ databases">
        <title>Phylogenomic analyses of a clade within the roseobacter group suggest taxonomic reassignments of species of the genera Aestuariivita, Citreicella, Loktanella, Nautella, Pelagibaca, Ruegeria, Thalassobius, Thiobacimonas and Tropicibacter, and the proposal o.</title>
        <authorList>
            <person name="Jeon C.O."/>
        </authorList>
    </citation>
    <scope>NUCLEOTIDE SEQUENCE</scope>
    <source>
        <strain evidence="3">SS1-5</strain>
    </source>
</reference>
<gene>
    <name evidence="3" type="ORF">AABB31_02275</name>
</gene>
<dbReference type="PANTHER" id="PTHR36919:SF2">
    <property type="entry name" value="BLL6627 PROTEIN"/>
    <property type="match status" value="1"/>
</dbReference>
<dbReference type="PANTHER" id="PTHR36919">
    <property type="entry name" value="BLR1215 PROTEIN"/>
    <property type="match status" value="1"/>
</dbReference>
<sequence length="139" mass="15155">MLRKLISAIWIAGTMPISASADSVIGIWQTQDRDGHVHIQPCGADRFCGTLVWFDPQSPTGPIDRQNPNPTLRNRDLTGTEILSDVPATANSGASGTIYNPHDGNSFDARIALQSSQTLRVTGCWGVICRSNIWHRVSQ</sequence>
<dbReference type="RefSeq" id="WP_342077109.1">
    <property type="nucleotide sequence ID" value="NZ_CP151767.2"/>
</dbReference>
<organism evidence="3 4">
    <name type="scientific">Yoonia rhodophyticola</name>
    <dbReference type="NCBI Taxonomy" id="3137370"/>
    <lineage>
        <taxon>Bacteria</taxon>
        <taxon>Pseudomonadati</taxon>
        <taxon>Pseudomonadota</taxon>
        <taxon>Alphaproteobacteria</taxon>
        <taxon>Rhodobacterales</taxon>
        <taxon>Paracoccaceae</taxon>
        <taxon>Yoonia</taxon>
    </lineage>
</organism>
<evidence type="ECO:0000313" key="4">
    <source>
        <dbReference type="Proteomes" id="UP001470809"/>
    </source>
</evidence>
<keyword evidence="4" id="KW-1185">Reference proteome</keyword>
<proteinExistence type="predicted"/>
<feature type="chain" id="PRO_5043041174" evidence="1">
    <location>
        <begin position="22"/>
        <end position="139"/>
    </location>
</feature>
<dbReference type="EMBL" id="CP151767">
    <property type="protein sequence ID" value="WZU67810.1"/>
    <property type="molecule type" value="Genomic_DNA"/>
</dbReference>
<dbReference type="Pfam" id="PF09917">
    <property type="entry name" value="DUF2147"/>
    <property type="match status" value="1"/>
</dbReference>
<dbReference type="Proteomes" id="UP001470809">
    <property type="component" value="Chromosome"/>
</dbReference>
<dbReference type="InterPro" id="IPR019223">
    <property type="entry name" value="DUF2147"/>
</dbReference>
<protein>
    <submittedName>
        <fullName evidence="3">DUF2147 domain-containing protein</fullName>
    </submittedName>
</protein>
<dbReference type="AlphaFoldDB" id="A0AAN0MAR4"/>
<dbReference type="Gene3D" id="2.40.128.520">
    <property type="match status" value="1"/>
</dbReference>
<feature type="signal peptide" evidence="1">
    <location>
        <begin position="1"/>
        <end position="21"/>
    </location>
</feature>
<keyword evidence="1" id="KW-0732">Signal</keyword>
<evidence type="ECO:0000256" key="1">
    <source>
        <dbReference type="SAM" id="SignalP"/>
    </source>
</evidence>
<evidence type="ECO:0000259" key="2">
    <source>
        <dbReference type="Pfam" id="PF09917"/>
    </source>
</evidence>
<feature type="domain" description="DUF2147" evidence="2">
    <location>
        <begin position="26"/>
        <end position="136"/>
    </location>
</feature>
<name>A0AAN0MAR4_9RHOB</name>